<sequence>LGLDTSSGSEVELEVKSPASKIEEESDEFDFYD</sequence>
<evidence type="ECO:0000313" key="2">
    <source>
        <dbReference type="EMBL" id="GBL89475.1"/>
    </source>
</evidence>
<evidence type="ECO:0000256" key="1">
    <source>
        <dbReference type="SAM" id="MobiDB-lite"/>
    </source>
</evidence>
<dbReference type="AlphaFoldDB" id="A0A4Y2BDM5"/>
<accession>A0A4Y2BDM5</accession>
<gene>
    <name evidence="2" type="ORF">AVEN_16139_1</name>
</gene>
<comment type="caution">
    <text evidence="2">The sequence shown here is derived from an EMBL/GenBank/DDBJ whole genome shotgun (WGS) entry which is preliminary data.</text>
</comment>
<feature type="region of interest" description="Disordered" evidence="1">
    <location>
        <begin position="1"/>
        <end position="33"/>
    </location>
</feature>
<reference evidence="2 3" key="1">
    <citation type="journal article" date="2019" name="Sci. Rep.">
        <title>Orb-weaving spider Araneus ventricosus genome elucidates the spidroin gene catalogue.</title>
        <authorList>
            <person name="Kono N."/>
            <person name="Nakamura H."/>
            <person name="Ohtoshi R."/>
            <person name="Moran D.A.P."/>
            <person name="Shinohara A."/>
            <person name="Yoshida Y."/>
            <person name="Fujiwara M."/>
            <person name="Mori M."/>
            <person name="Tomita M."/>
            <person name="Arakawa K."/>
        </authorList>
    </citation>
    <scope>NUCLEOTIDE SEQUENCE [LARGE SCALE GENOMIC DNA]</scope>
</reference>
<dbReference type="EMBL" id="BGPR01159247">
    <property type="protein sequence ID" value="GBL89475.1"/>
    <property type="molecule type" value="Genomic_DNA"/>
</dbReference>
<feature type="compositionally biased region" description="Acidic residues" evidence="1">
    <location>
        <begin position="24"/>
        <end position="33"/>
    </location>
</feature>
<protein>
    <submittedName>
        <fullName evidence="2">Uncharacterized protein</fullName>
    </submittedName>
</protein>
<name>A0A4Y2BDM5_ARAVE</name>
<evidence type="ECO:0000313" key="3">
    <source>
        <dbReference type="Proteomes" id="UP000499080"/>
    </source>
</evidence>
<dbReference type="Proteomes" id="UP000499080">
    <property type="component" value="Unassembled WGS sequence"/>
</dbReference>
<feature type="non-terminal residue" evidence="2">
    <location>
        <position position="1"/>
    </location>
</feature>
<organism evidence="2 3">
    <name type="scientific">Araneus ventricosus</name>
    <name type="common">Orbweaver spider</name>
    <name type="synonym">Epeira ventricosa</name>
    <dbReference type="NCBI Taxonomy" id="182803"/>
    <lineage>
        <taxon>Eukaryota</taxon>
        <taxon>Metazoa</taxon>
        <taxon>Ecdysozoa</taxon>
        <taxon>Arthropoda</taxon>
        <taxon>Chelicerata</taxon>
        <taxon>Arachnida</taxon>
        <taxon>Araneae</taxon>
        <taxon>Araneomorphae</taxon>
        <taxon>Entelegynae</taxon>
        <taxon>Araneoidea</taxon>
        <taxon>Araneidae</taxon>
        <taxon>Araneus</taxon>
    </lineage>
</organism>
<proteinExistence type="predicted"/>
<keyword evidence="3" id="KW-1185">Reference proteome</keyword>